<protein>
    <recommendedName>
        <fullName evidence="2">carbonic anhydrase</fullName>
        <ecNumber evidence="2">4.2.1.1</ecNumber>
    </recommendedName>
</protein>
<feature type="non-terminal residue" evidence="8">
    <location>
        <position position="1"/>
    </location>
</feature>
<evidence type="ECO:0000256" key="3">
    <source>
        <dbReference type="ARBA" id="ARBA00022723"/>
    </source>
</evidence>
<dbReference type="InterPro" id="IPR036398">
    <property type="entry name" value="CA_dom_sf"/>
</dbReference>
<evidence type="ECO:0000256" key="4">
    <source>
        <dbReference type="ARBA" id="ARBA00022833"/>
    </source>
</evidence>
<dbReference type="PROSITE" id="PS51144">
    <property type="entry name" value="ALPHA_CA_2"/>
    <property type="match status" value="1"/>
</dbReference>
<dbReference type="AlphaFoldDB" id="A0A829GHR1"/>
<dbReference type="PANTHER" id="PTHR18952:SF265">
    <property type="entry name" value="CARBONIC ANHYDRASE"/>
    <property type="match status" value="1"/>
</dbReference>
<dbReference type="GO" id="GO:0004089">
    <property type="term" value="F:carbonate dehydratase activity"/>
    <property type="evidence" value="ECO:0007669"/>
    <property type="project" value="UniProtKB-EC"/>
</dbReference>
<proteinExistence type="inferred from homology"/>
<dbReference type="EC" id="4.2.1.1" evidence="2"/>
<evidence type="ECO:0000256" key="5">
    <source>
        <dbReference type="ARBA" id="ARBA00023239"/>
    </source>
</evidence>
<dbReference type="Gene3D" id="3.10.200.10">
    <property type="entry name" value="Alpha carbonic anhydrase"/>
    <property type="match status" value="1"/>
</dbReference>
<gene>
    <name evidence="8" type="ORF">Lpp123_05838</name>
</gene>
<keyword evidence="3" id="KW-0479">Metal-binding</keyword>
<dbReference type="Proteomes" id="UP000014316">
    <property type="component" value="Unassembled WGS sequence"/>
</dbReference>
<evidence type="ECO:0000256" key="6">
    <source>
        <dbReference type="ARBA" id="ARBA00048348"/>
    </source>
</evidence>
<dbReference type="InterPro" id="IPR001148">
    <property type="entry name" value="CA_dom"/>
</dbReference>
<comment type="similarity">
    <text evidence="1">Belongs to the alpha-carbonic anhydrase family.</text>
</comment>
<sequence>IMADVLDHFQPHVTQPINFDLTRLLPKQGTVYQYLGSLTTPPLTEGVTWYVIEQTEITMSSNQLARYQQFFEPNNRHVQAINRRPIFRGVFKQLKRSAGDDPLHG</sequence>
<name>A0A829GHR1_LACPA</name>
<comment type="caution">
    <text evidence="8">The sequence shown here is derived from an EMBL/GenBank/DDBJ whole genome shotgun (WGS) entry which is preliminary data.</text>
</comment>
<dbReference type="Pfam" id="PF00194">
    <property type="entry name" value="Carb_anhydrase"/>
    <property type="match status" value="1"/>
</dbReference>
<evidence type="ECO:0000259" key="7">
    <source>
        <dbReference type="PROSITE" id="PS51144"/>
    </source>
</evidence>
<evidence type="ECO:0000313" key="8">
    <source>
        <dbReference type="EMBL" id="EPC55810.1"/>
    </source>
</evidence>
<evidence type="ECO:0000256" key="1">
    <source>
        <dbReference type="ARBA" id="ARBA00010718"/>
    </source>
</evidence>
<organism evidence="8 9">
    <name type="scientific">Lacticaseibacillus paracasei subsp. paracasei Lpp123</name>
    <dbReference type="NCBI Taxonomy" id="1256201"/>
    <lineage>
        <taxon>Bacteria</taxon>
        <taxon>Bacillati</taxon>
        <taxon>Bacillota</taxon>
        <taxon>Bacilli</taxon>
        <taxon>Lactobacillales</taxon>
        <taxon>Lactobacillaceae</taxon>
        <taxon>Lacticaseibacillus</taxon>
    </lineage>
</organism>
<dbReference type="EMBL" id="ANJW01000336">
    <property type="protein sequence ID" value="EPC55810.1"/>
    <property type="molecule type" value="Genomic_DNA"/>
</dbReference>
<evidence type="ECO:0000313" key="9">
    <source>
        <dbReference type="Proteomes" id="UP000014316"/>
    </source>
</evidence>
<reference evidence="8 9" key="1">
    <citation type="journal article" date="2013" name="PLoS ONE">
        <title>Lactobacillus paracasei comparative genomics: towards species pan-genome definition and exploitation of diversity.</title>
        <authorList>
            <person name="Smokvina T."/>
            <person name="Wels M."/>
            <person name="Polka J."/>
            <person name="Chervaux C."/>
            <person name="Brisse S."/>
            <person name="Boekhorst J."/>
            <person name="van Hylckama Vlieg J.E."/>
            <person name="Siezen R.J."/>
        </authorList>
    </citation>
    <scope>NUCLEOTIDE SEQUENCE [LARGE SCALE GENOMIC DNA]</scope>
    <source>
        <strain evidence="8 9">Lpp123</strain>
    </source>
</reference>
<dbReference type="SUPFAM" id="SSF51069">
    <property type="entry name" value="Carbonic anhydrase"/>
    <property type="match status" value="1"/>
</dbReference>
<keyword evidence="5" id="KW-0456">Lyase</keyword>
<dbReference type="PANTHER" id="PTHR18952">
    <property type="entry name" value="CARBONIC ANHYDRASE"/>
    <property type="match status" value="1"/>
</dbReference>
<comment type="catalytic activity">
    <reaction evidence="6">
        <text>hydrogencarbonate + H(+) = CO2 + H2O</text>
        <dbReference type="Rhea" id="RHEA:10748"/>
        <dbReference type="ChEBI" id="CHEBI:15377"/>
        <dbReference type="ChEBI" id="CHEBI:15378"/>
        <dbReference type="ChEBI" id="CHEBI:16526"/>
        <dbReference type="ChEBI" id="CHEBI:17544"/>
        <dbReference type="EC" id="4.2.1.1"/>
    </reaction>
</comment>
<dbReference type="GO" id="GO:0008270">
    <property type="term" value="F:zinc ion binding"/>
    <property type="evidence" value="ECO:0007669"/>
    <property type="project" value="InterPro"/>
</dbReference>
<keyword evidence="4" id="KW-0862">Zinc</keyword>
<evidence type="ECO:0000256" key="2">
    <source>
        <dbReference type="ARBA" id="ARBA00012925"/>
    </source>
</evidence>
<feature type="domain" description="Alpha-carbonic anhydrase" evidence="7">
    <location>
        <begin position="1"/>
        <end position="105"/>
    </location>
</feature>
<dbReference type="InterPro" id="IPR023561">
    <property type="entry name" value="Carbonic_anhydrase_a-class"/>
</dbReference>
<accession>A0A829GHR1</accession>